<dbReference type="RefSeq" id="XP_001590665.1">
    <property type="nucleotide sequence ID" value="XM_001590615.1"/>
</dbReference>
<proteinExistence type="predicted"/>
<dbReference type="KEGG" id="ssl:SS1G_08405"/>
<dbReference type="AlphaFoldDB" id="A7ESV0"/>
<keyword evidence="2" id="KW-1185">Reference proteome</keyword>
<dbReference type="Proteomes" id="UP000001312">
    <property type="component" value="Unassembled WGS sequence"/>
</dbReference>
<dbReference type="EMBL" id="CH476631">
    <property type="protein sequence ID" value="EDN92542.1"/>
    <property type="molecule type" value="Genomic_DNA"/>
</dbReference>
<accession>A7ESV0</accession>
<organism evidence="1 2">
    <name type="scientific">Sclerotinia sclerotiorum (strain ATCC 18683 / 1980 / Ss-1)</name>
    <name type="common">White mold</name>
    <name type="synonym">Whetzelinia sclerotiorum</name>
    <dbReference type="NCBI Taxonomy" id="665079"/>
    <lineage>
        <taxon>Eukaryota</taxon>
        <taxon>Fungi</taxon>
        <taxon>Dikarya</taxon>
        <taxon>Ascomycota</taxon>
        <taxon>Pezizomycotina</taxon>
        <taxon>Leotiomycetes</taxon>
        <taxon>Helotiales</taxon>
        <taxon>Sclerotiniaceae</taxon>
        <taxon>Sclerotinia</taxon>
    </lineage>
</organism>
<evidence type="ECO:0000313" key="2">
    <source>
        <dbReference type="Proteomes" id="UP000001312"/>
    </source>
</evidence>
<dbReference type="HOGENOM" id="CLU_1866346_0_0_1"/>
<dbReference type="GeneID" id="5487030"/>
<evidence type="ECO:0000313" key="1">
    <source>
        <dbReference type="EMBL" id="EDN92542.1"/>
    </source>
</evidence>
<reference evidence="2" key="1">
    <citation type="journal article" date="2011" name="PLoS Genet.">
        <title>Genomic analysis of the necrotrophic fungal pathogens Sclerotinia sclerotiorum and Botrytis cinerea.</title>
        <authorList>
            <person name="Amselem J."/>
            <person name="Cuomo C.A."/>
            <person name="van Kan J.A."/>
            <person name="Viaud M."/>
            <person name="Benito E.P."/>
            <person name="Couloux A."/>
            <person name="Coutinho P.M."/>
            <person name="de Vries R.P."/>
            <person name="Dyer P.S."/>
            <person name="Fillinger S."/>
            <person name="Fournier E."/>
            <person name="Gout L."/>
            <person name="Hahn M."/>
            <person name="Kohn L."/>
            <person name="Lapalu N."/>
            <person name="Plummer K.M."/>
            <person name="Pradier J.M."/>
            <person name="Quevillon E."/>
            <person name="Sharon A."/>
            <person name="Simon A."/>
            <person name="ten Have A."/>
            <person name="Tudzynski B."/>
            <person name="Tudzynski P."/>
            <person name="Wincker P."/>
            <person name="Andrew M."/>
            <person name="Anthouard V."/>
            <person name="Beever R.E."/>
            <person name="Beffa R."/>
            <person name="Benoit I."/>
            <person name="Bouzid O."/>
            <person name="Brault B."/>
            <person name="Chen Z."/>
            <person name="Choquer M."/>
            <person name="Collemare J."/>
            <person name="Cotton P."/>
            <person name="Danchin E.G."/>
            <person name="Da Silva C."/>
            <person name="Gautier A."/>
            <person name="Giraud C."/>
            <person name="Giraud T."/>
            <person name="Gonzalez C."/>
            <person name="Grossetete S."/>
            <person name="Guldener U."/>
            <person name="Henrissat B."/>
            <person name="Howlett B.J."/>
            <person name="Kodira C."/>
            <person name="Kretschmer M."/>
            <person name="Lappartient A."/>
            <person name="Leroch M."/>
            <person name="Levis C."/>
            <person name="Mauceli E."/>
            <person name="Neuveglise C."/>
            <person name="Oeser B."/>
            <person name="Pearson M."/>
            <person name="Poulain J."/>
            <person name="Poussereau N."/>
            <person name="Quesneville H."/>
            <person name="Rascle C."/>
            <person name="Schumacher J."/>
            <person name="Segurens B."/>
            <person name="Sexton A."/>
            <person name="Silva E."/>
            <person name="Sirven C."/>
            <person name="Soanes D.M."/>
            <person name="Talbot N.J."/>
            <person name="Templeton M."/>
            <person name="Yandava C."/>
            <person name="Yarden O."/>
            <person name="Zeng Q."/>
            <person name="Rollins J.A."/>
            <person name="Lebrun M.H."/>
            <person name="Dickman M."/>
        </authorList>
    </citation>
    <scope>NUCLEOTIDE SEQUENCE [LARGE SCALE GENOMIC DNA]</scope>
    <source>
        <strain evidence="2">ATCC 18683 / 1980 / Ss-1</strain>
    </source>
</reference>
<protein>
    <submittedName>
        <fullName evidence="1">Uncharacterized protein</fullName>
    </submittedName>
</protein>
<sequence>MSIQHLFWIIRDPGIGKPSPITSRTLQPSCSNSANFQPAVAAAGAAKTHTIIEFQLIIAAHGCSLPAHHTEALHLVLADDPASKLFIFFSAQRPENPIEHPQVSEYHVLLLDARGIFLIKTYEQQRPASPPIDCGEL</sequence>
<dbReference type="InParanoid" id="A7ESV0"/>
<name>A7ESV0_SCLS1</name>
<gene>
    <name evidence="1" type="ORF">SS1G_08405</name>
</gene>